<accession>A0ABV8LHG4</accession>
<dbReference type="Proteomes" id="UP001595816">
    <property type="component" value="Unassembled WGS sequence"/>
</dbReference>
<keyword evidence="4" id="KW-1185">Reference proteome</keyword>
<sequence>MPTRDSATKDSARLAVRKTYKLFIGGAFPRSESGRSYVVTDAKGQFVANASQASRKDARDAVLAARGAVAKWSGATAYNRGQILYRVAEMLEGRRDQFVAELRTFGLAASAATAEVESAIDRWVWYAGWSDKVAQVVGGANPVAGPFFNISAPEPTGVVAIVAPREPALLGLVSVVAPAIVTGNTVVVVASEPRPTPAITLAEVLATSDLPGGVVNILTGSPAEIAPWLASHSDVNGLDLAGIEDAELAKDLEIAAADTLKRLVRPAAVDWSADPGLSRMTPFLETKTVWHPKSFEGAKGTAY</sequence>
<reference evidence="4" key="1">
    <citation type="journal article" date="2019" name="Int. J. Syst. Evol. Microbiol.">
        <title>The Global Catalogue of Microorganisms (GCM) 10K type strain sequencing project: providing services to taxonomists for standard genome sequencing and annotation.</title>
        <authorList>
            <consortium name="The Broad Institute Genomics Platform"/>
            <consortium name="The Broad Institute Genome Sequencing Center for Infectious Disease"/>
            <person name="Wu L."/>
            <person name="Ma J."/>
        </authorList>
    </citation>
    <scope>NUCLEOTIDE SEQUENCE [LARGE SCALE GENOMIC DNA]</scope>
    <source>
        <strain evidence="4">CGMCC 4.7289</strain>
    </source>
</reference>
<dbReference type="SUPFAM" id="SSF53720">
    <property type="entry name" value="ALDH-like"/>
    <property type="match status" value="1"/>
</dbReference>
<dbReference type="PANTHER" id="PTHR11699">
    <property type="entry name" value="ALDEHYDE DEHYDROGENASE-RELATED"/>
    <property type="match status" value="1"/>
</dbReference>
<dbReference type="InterPro" id="IPR015590">
    <property type="entry name" value="Aldehyde_DH_dom"/>
</dbReference>
<dbReference type="Gene3D" id="3.40.605.10">
    <property type="entry name" value="Aldehyde Dehydrogenase, Chain A, domain 1"/>
    <property type="match status" value="1"/>
</dbReference>
<protein>
    <submittedName>
        <fullName evidence="3">Aldehyde dehydrogenase family protein</fullName>
    </submittedName>
</protein>
<feature type="domain" description="Aldehyde dehydrogenase" evidence="2">
    <location>
        <begin position="32"/>
        <end position="263"/>
    </location>
</feature>
<gene>
    <name evidence="3" type="ORF">ACFOZ4_07020</name>
</gene>
<dbReference type="InterPro" id="IPR016162">
    <property type="entry name" value="Ald_DH_N"/>
</dbReference>
<evidence type="ECO:0000259" key="2">
    <source>
        <dbReference type="Pfam" id="PF00171"/>
    </source>
</evidence>
<organism evidence="3 4">
    <name type="scientific">Hamadaea flava</name>
    <dbReference type="NCBI Taxonomy" id="1742688"/>
    <lineage>
        <taxon>Bacteria</taxon>
        <taxon>Bacillati</taxon>
        <taxon>Actinomycetota</taxon>
        <taxon>Actinomycetes</taxon>
        <taxon>Micromonosporales</taxon>
        <taxon>Micromonosporaceae</taxon>
        <taxon>Hamadaea</taxon>
    </lineage>
</organism>
<evidence type="ECO:0000256" key="1">
    <source>
        <dbReference type="ARBA" id="ARBA00023002"/>
    </source>
</evidence>
<comment type="caution">
    <text evidence="3">The sequence shown here is derived from an EMBL/GenBank/DDBJ whole genome shotgun (WGS) entry which is preliminary data.</text>
</comment>
<keyword evidence="1" id="KW-0560">Oxidoreductase</keyword>
<evidence type="ECO:0000313" key="4">
    <source>
        <dbReference type="Proteomes" id="UP001595816"/>
    </source>
</evidence>
<proteinExistence type="predicted"/>
<dbReference type="Pfam" id="PF00171">
    <property type="entry name" value="Aldedh"/>
    <property type="match status" value="1"/>
</dbReference>
<dbReference type="EMBL" id="JBHSAY010000005">
    <property type="protein sequence ID" value="MFC4130350.1"/>
    <property type="molecule type" value="Genomic_DNA"/>
</dbReference>
<name>A0ABV8LHG4_9ACTN</name>
<evidence type="ECO:0000313" key="3">
    <source>
        <dbReference type="EMBL" id="MFC4130350.1"/>
    </source>
</evidence>
<dbReference type="RefSeq" id="WP_253758059.1">
    <property type="nucleotide sequence ID" value="NZ_JAMZDZ010000001.1"/>
</dbReference>
<dbReference type="InterPro" id="IPR016161">
    <property type="entry name" value="Ald_DH/histidinol_DH"/>
</dbReference>